<sequence>MFLQVCTVSDIVTADGRFIRRSAWKGLRDECCRLPYQWPRTVCPTRQHWDLWQTTLSRALLASNGPHHPLQQPLGPWTDRLEDWNWLLSPTTGLFHRQIQDEIKECENQVNDVREFVANLDDNENKNDESDDNLDESSDNDNYENDEVNKQDIFSPRKTRSGKSYVQDGIKMRPTNRDNRNQSRCNQQYLNQKKPKGNLLKNRSALRKKEKVKKLKGYLNEIISMKENSRKRIPKKSQNTIYYSNRLEMTRKANMGEIRQL</sequence>
<dbReference type="EMBL" id="CAKOGP040000333">
    <property type="protein sequence ID" value="CAJ1934091.1"/>
    <property type="molecule type" value="Genomic_DNA"/>
</dbReference>
<protein>
    <submittedName>
        <fullName evidence="2">Uncharacterized protein</fullName>
    </submittedName>
</protein>
<dbReference type="AlphaFoldDB" id="A0AAD2CR10"/>
<feature type="region of interest" description="Disordered" evidence="1">
    <location>
        <begin position="118"/>
        <end position="182"/>
    </location>
</feature>
<accession>A0AAD2CR10</accession>
<gene>
    <name evidence="2" type="ORF">CYCCA115_LOCUS3591</name>
</gene>
<feature type="compositionally biased region" description="Acidic residues" evidence="1">
    <location>
        <begin position="129"/>
        <end position="146"/>
    </location>
</feature>
<reference evidence="2" key="1">
    <citation type="submission" date="2023-08" db="EMBL/GenBank/DDBJ databases">
        <authorList>
            <person name="Audoor S."/>
            <person name="Bilcke G."/>
        </authorList>
    </citation>
    <scope>NUCLEOTIDE SEQUENCE</scope>
</reference>
<evidence type="ECO:0000313" key="3">
    <source>
        <dbReference type="Proteomes" id="UP001295423"/>
    </source>
</evidence>
<comment type="caution">
    <text evidence="2">The sequence shown here is derived from an EMBL/GenBank/DDBJ whole genome shotgun (WGS) entry which is preliminary data.</text>
</comment>
<dbReference type="Proteomes" id="UP001295423">
    <property type="component" value="Unassembled WGS sequence"/>
</dbReference>
<proteinExistence type="predicted"/>
<name>A0AAD2CR10_9STRA</name>
<evidence type="ECO:0000313" key="2">
    <source>
        <dbReference type="EMBL" id="CAJ1934091.1"/>
    </source>
</evidence>
<keyword evidence="3" id="KW-1185">Reference proteome</keyword>
<evidence type="ECO:0000256" key="1">
    <source>
        <dbReference type="SAM" id="MobiDB-lite"/>
    </source>
</evidence>
<organism evidence="2 3">
    <name type="scientific">Cylindrotheca closterium</name>
    <dbReference type="NCBI Taxonomy" id="2856"/>
    <lineage>
        <taxon>Eukaryota</taxon>
        <taxon>Sar</taxon>
        <taxon>Stramenopiles</taxon>
        <taxon>Ochrophyta</taxon>
        <taxon>Bacillariophyta</taxon>
        <taxon>Bacillariophyceae</taxon>
        <taxon>Bacillariophycidae</taxon>
        <taxon>Bacillariales</taxon>
        <taxon>Bacillariaceae</taxon>
        <taxon>Cylindrotheca</taxon>
    </lineage>
</organism>